<keyword evidence="1" id="KW-0472">Membrane</keyword>
<evidence type="ECO:0000313" key="3">
    <source>
        <dbReference type="Proteomes" id="UP000741013"/>
    </source>
</evidence>
<organism evidence="2 3">
    <name type="scientific">Amycolatopsis magusensis</name>
    <dbReference type="NCBI Taxonomy" id="882444"/>
    <lineage>
        <taxon>Bacteria</taxon>
        <taxon>Bacillati</taxon>
        <taxon>Actinomycetota</taxon>
        <taxon>Actinomycetes</taxon>
        <taxon>Pseudonocardiales</taxon>
        <taxon>Pseudonocardiaceae</taxon>
        <taxon>Amycolatopsis</taxon>
    </lineage>
</organism>
<protein>
    <recommendedName>
        <fullName evidence="4">DUF368 domain-containing protein</fullName>
    </recommendedName>
</protein>
<feature type="transmembrane region" description="Helical" evidence="1">
    <location>
        <begin position="84"/>
        <end position="102"/>
    </location>
</feature>
<reference evidence="2 3" key="1">
    <citation type="submission" date="2021-03" db="EMBL/GenBank/DDBJ databases">
        <title>Sequencing the genomes of 1000 actinobacteria strains.</title>
        <authorList>
            <person name="Klenk H.-P."/>
        </authorList>
    </citation>
    <scope>NUCLEOTIDE SEQUENCE [LARGE SCALE GENOMIC DNA]</scope>
    <source>
        <strain evidence="2 3">DSM 45510</strain>
    </source>
</reference>
<feature type="transmembrane region" description="Helical" evidence="1">
    <location>
        <begin position="114"/>
        <end position="131"/>
    </location>
</feature>
<dbReference type="EMBL" id="JAGGMS010000001">
    <property type="protein sequence ID" value="MBP2186973.1"/>
    <property type="molecule type" value="Genomic_DNA"/>
</dbReference>
<dbReference type="RefSeq" id="WP_209670403.1">
    <property type="nucleotide sequence ID" value="NZ_JAGGMS010000001.1"/>
</dbReference>
<feature type="transmembrane region" description="Helical" evidence="1">
    <location>
        <begin position="269"/>
        <end position="290"/>
    </location>
</feature>
<evidence type="ECO:0000256" key="1">
    <source>
        <dbReference type="SAM" id="Phobius"/>
    </source>
</evidence>
<accession>A0ABS4Q5V4</accession>
<keyword evidence="1" id="KW-1133">Transmembrane helix</keyword>
<feature type="transmembrane region" description="Helical" evidence="1">
    <location>
        <begin position="61"/>
        <end position="78"/>
    </location>
</feature>
<dbReference type="Proteomes" id="UP000741013">
    <property type="component" value="Unassembled WGS sequence"/>
</dbReference>
<gene>
    <name evidence="2" type="ORF">JOM49_008499</name>
</gene>
<proteinExistence type="predicted"/>
<comment type="caution">
    <text evidence="2">The sequence shown here is derived from an EMBL/GenBank/DDBJ whole genome shotgun (WGS) entry which is preliminary data.</text>
</comment>
<feature type="transmembrane region" description="Helical" evidence="1">
    <location>
        <begin position="137"/>
        <end position="157"/>
    </location>
</feature>
<sequence>MKRDVLVGGAAGLTALGGMAGWALLGVGLLSLGGTAAPAAVALAVGGSVELGERVTGSISLLPLGVSLVGAVLLTIVLTNWQRVAGAVAVFAAGLVVLPFLPAGQFDVGPPVGAIPWLVAVVGARVAMWRLPWVRRVALVLVGAAGAAMATGVVVSFTGGAKMLGTMLLAAPNLLAVALTRGFGVPWELAGPNLPLPTIETGGLGPLEQPLWPLAVLATAVVVLIAVFARWHAPWVTALCWAAMTWLGGAQLSLRAGPFPISLGLTGDVFIAAGVGLAAGSVACLLVAGARQWQIQRA</sequence>
<feature type="transmembrane region" description="Helical" evidence="1">
    <location>
        <begin position="236"/>
        <end position="257"/>
    </location>
</feature>
<keyword evidence="3" id="KW-1185">Reference proteome</keyword>
<evidence type="ECO:0000313" key="2">
    <source>
        <dbReference type="EMBL" id="MBP2186973.1"/>
    </source>
</evidence>
<evidence type="ECO:0008006" key="4">
    <source>
        <dbReference type="Google" id="ProtNLM"/>
    </source>
</evidence>
<feature type="transmembrane region" description="Helical" evidence="1">
    <location>
        <begin position="211"/>
        <end position="229"/>
    </location>
</feature>
<keyword evidence="1" id="KW-0812">Transmembrane</keyword>
<name>A0ABS4Q5V4_9PSEU</name>